<dbReference type="InterPro" id="IPR005809">
    <property type="entry name" value="Succ_CoA_ligase-like_bsu"/>
</dbReference>
<evidence type="ECO:0000256" key="3">
    <source>
        <dbReference type="ARBA" id="ARBA00022741"/>
    </source>
</evidence>
<dbReference type="EMBL" id="CP124550">
    <property type="protein sequence ID" value="WIO46491.1"/>
    <property type="molecule type" value="Genomic_DNA"/>
</dbReference>
<dbReference type="InterPro" id="IPR013815">
    <property type="entry name" value="ATP_grasp_subdomain_1"/>
</dbReference>
<dbReference type="Gene3D" id="3.30.470.20">
    <property type="entry name" value="ATP-grasp fold, B domain"/>
    <property type="match status" value="1"/>
</dbReference>
<dbReference type="Gene3D" id="3.40.50.261">
    <property type="entry name" value="Succinyl-CoA synthetase domains"/>
    <property type="match status" value="1"/>
</dbReference>
<keyword evidence="5" id="KW-0067">ATP-binding</keyword>
<keyword evidence="4" id="KW-0460">Magnesium</keyword>
<evidence type="ECO:0000313" key="7">
    <source>
        <dbReference type="EMBL" id="WIO46491.1"/>
    </source>
</evidence>
<dbReference type="PANTHER" id="PTHR11815">
    <property type="entry name" value="SUCCINYL-COA SYNTHETASE BETA CHAIN"/>
    <property type="match status" value="1"/>
</dbReference>
<dbReference type="InterPro" id="IPR016102">
    <property type="entry name" value="Succinyl-CoA_synth-like"/>
</dbReference>
<accession>A0ABY8WX26</accession>
<dbReference type="SUPFAM" id="SSF56059">
    <property type="entry name" value="Glutathione synthetase ATP-binding domain-like"/>
    <property type="match status" value="1"/>
</dbReference>
<sequence length="352" mass="38639">MRLLEYEAKKILSTYSVPIPYGVIIEVNDLQANITVPVVLKSQVPTGRRGKAGGVIIVREPSDLQPTIAILFGRTIHGFTPQKLLAEELIDIKREFYFSLIINRETSQIELLANTNGGIEVEERDSEAFFRHSVDPRSFETLSDELADCLDISDKAFLLQDIIVNTYHCFINNDCLLLEINPLILTTDGTLVAGDAKITLDDAALFRHPEWHFNETPEGNNFVMLDPNGTIATIANGAGLAMATVDAVADAGFTPANFLDIGGNATPQKIMDCFRRIDTLPHVTAIVINIFGGIVRCDDVAQAILDARETFPNLPPLHVRLVGNRADRAKQLLANANIPLHSTLTDALETLS</sequence>
<name>A0ABY8WX26_9BACT</name>
<gene>
    <name evidence="7" type="ORF">SEML1_0896</name>
</gene>
<dbReference type="InterPro" id="IPR005811">
    <property type="entry name" value="SUCC_ACL_C"/>
</dbReference>
<feature type="domain" description="ATP-grasp" evidence="6">
    <location>
        <begin position="9"/>
        <end position="209"/>
    </location>
</feature>
<evidence type="ECO:0000256" key="1">
    <source>
        <dbReference type="ARBA" id="ARBA00022598"/>
    </source>
</evidence>
<protein>
    <submittedName>
        <fullName evidence="7">Succinyl-CoA synthetase (Beta subunit)</fullName>
    </submittedName>
</protein>
<dbReference type="PIRSF" id="PIRSF001554">
    <property type="entry name" value="SucCS_beta"/>
    <property type="match status" value="1"/>
</dbReference>
<keyword evidence="8" id="KW-1185">Reference proteome</keyword>
<dbReference type="PANTHER" id="PTHR11815:SF10">
    <property type="entry name" value="SUCCINATE--COA LIGASE [GDP-FORMING] SUBUNIT BETA, MITOCHONDRIAL"/>
    <property type="match status" value="1"/>
</dbReference>
<dbReference type="RefSeq" id="WP_376754012.1">
    <property type="nucleotide sequence ID" value="NZ_CP124550.1"/>
</dbReference>
<dbReference type="InterPro" id="IPR011761">
    <property type="entry name" value="ATP-grasp"/>
</dbReference>
<keyword evidence="1" id="KW-0436">Ligase</keyword>
<dbReference type="Proteomes" id="UP001177295">
    <property type="component" value="Chromosome"/>
</dbReference>
<evidence type="ECO:0000256" key="5">
    <source>
        <dbReference type="PROSITE-ProRule" id="PRU00409"/>
    </source>
</evidence>
<evidence type="ECO:0000259" key="6">
    <source>
        <dbReference type="PROSITE" id="PS50975"/>
    </source>
</evidence>
<proteinExistence type="predicted"/>
<dbReference type="SUPFAM" id="SSF52210">
    <property type="entry name" value="Succinyl-CoA synthetase domains"/>
    <property type="match status" value="1"/>
</dbReference>
<keyword evidence="2" id="KW-0479">Metal-binding</keyword>
<evidence type="ECO:0000256" key="4">
    <source>
        <dbReference type="ARBA" id="ARBA00022842"/>
    </source>
</evidence>
<organism evidence="7 8">
    <name type="scientific">Candidatus Southlakia epibionticum</name>
    <dbReference type="NCBI Taxonomy" id="3043284"/>
    <lineage>
        <taxon>Bacteria</taxon>
        <taxon>Candidatus Saccharimonadota</taxon>
        <taxon>Candidatus Saccharimonadia</taxon>
        <taxon>Candidatus Saccharimonadales</taxon>
        <taxon>Candidatus Saccharimonadaceae</taxon>
        <taxon>Candidatus Southlakia</taxon>
    </lineage>
</organism>
<evidence type="ECO:0000256" key="2">
    <source>
        <dbReference type="ARBA" id="ARBA00022723"/>
    </source>
</evidence>
<reference evidence="7 8" key="1">
    <citation type="journal article" date="2023" name="Cell">
        <title>Genetic manipulation of Patescibacteria provides mechanistic insights into microbial dark matter and the epibiotic lifestyle.</title>
        <authorList>
            <person name="Wang Y."/>
            <person name="Gallagher L.A."/>
            <person name="Andrade P.A."/>
            <person name="Liu A."/>
            <person name="Humphreys I.R."/>
            <person name="Turkarslan S."/>
            <person name="Cutler K.J."/>
            <person name="Arrieta-Ortiz M.L."/>
            <person name="Li Y."/>
            <person name="Radey M.C."/>
            <person name="McLean J.S."/>
            <person name="Cong Q."/>
            <person name="Baker D."/>
            <person name="Baliga N.S."/>
            <person name="Peterson S.B."/>
            <person name="Mougous J.D."/>
        </authorList>
    </citation>
    <scope>NUCLEOTIDE SEQUENCE [LARGE SCALE GENOMIC DNA]</scope>
    <source>
        <strain evidence="7 8">ML1</strain>
    </source>
</reference>
<dbReference type="Gene3D" id="3.30.1490.20">
    <property type="entry name" value="ATP-grasp fold, A domain"/>
    <property type="match status" value="1"/>
</dbReference>
<dbReference type="Pfam" id="PF08442">
    <property type="entry name" value="ATP-grasp_2"/>
    <property type="match status" value="1"/>
</dbReference>
<keyword evidence="3 5" id="KW-0547">Nucleotide-binding</keyword>
<dbReference type="Pfam" id="PF00549">
    <property type="entry name" value="Ligase_CoA"/>
    <property type="match status" value="1"/>
</dbReference>
<evidence type="ECO:0000313" key="8">
    <source>
        <dbReference type="Proteomes" id="UP001177295"/>
    </source>
</evidence>
<dbReference type="InterPro" id="IPR013650">
    <property type="entry name" value="ATP-grasp_succ-CoA_synth-type"/>
</dbReference>
<dbReference type="PROSITE" id="PS50975">
    <property type="entry name" value="ATP_GRASP"/>
    <property type="match status" value="1"/>
</dbReference>